<dbReference type="EMBL" id="JAVHJO010000005">
    <property type="protein sequence ID" value="KAK6540128.1"/>
    <property type="molecule type" value="Genomic_DNA"/>
</dbReference>
<organism evidence="1 2">
    <name type="scientific">Orbilia ellipsospora</name>
    <dbReference type="NCBI Taxonomy" id="2528407"/>
    <lineage>
        <taxon>Eukaryota</taxon>
        <taxon>Fungi</taxon>
        <taxon>Dikarya</taxon>
        <taxon>Ascomycota</taxon>
        <taxon>Pezizomycotina</taxon>
        <taxon>Orbiliomycetes</taxon>
        <taxon>Orbiliales</taxon>
        <taxon>Orbiliaceae</taxon>
        <taxon>Orbilia</taxon>
    </lineage>
</organism>
<gene>
    <name evidence="1" type="ORF">TWF694_008950</name>
</gene>
<dbReference type="Proteomes" id="UP001365542">
    <property type="component" value="Unassembled WGS sequence"/>
</dbReference>
<accession>A0AAV9XDE6</accession>
<proteinExistence type="predicted"/>
<evidence type="ECO:0000313" key="1">
    <source>
        <dbReference type="EMBL" id="KAK6540128.1"/>
    </source>
</evidence>
<evidence type="ECO:0000313" key="2">
    <source>
        <dbReference type="Proteomes" id="UP001365542"/>
    </source>
</evidence>
<name>A0AAV9XDE6_9PEZI</name>
<keyword evidence="2" id="KW-1185">Reference proteome</keyword>
<sequence>MTGTSKPYYPRRYKFVVFKNAMTPGDWDSANVHAFDQKKEPIITKDANSILILAEFCDAALGAICNYLGPLNQNVDKTPLGYTWNITSVYIVRDSDGVLSCREFAIVLELVNCGDELFGMLQPNRELSMVTMLPDGTQHVYFGQRRESCSTELGGIRHSS</sequence>
<comment type="caution">
    <text evidence="1">The sequence shown here is derived from an EMBL/GenBank/DDBJ whole genome shotgun (WGS) entry which is preliminary data.</text>
</comment>
<reference evidence="1 2" key="1">
    <citation type="submission" date="2019-10" db="EMBL/GenBank/DDBJ databases">
        <authorList>
            <person name="Palmer J.M."/>
        </authorList>
    </citation>
    <scope>NUCLEOTIDE SEQUENCE [LARGE SCALE GENOMIC DNA]</scope>
    <source>
        <strain evidence="1 2">TWF694</strain>
    </source>
</reference>
<dbReference type="AlphaFoldDB" id="A0AAV9XDE6"/>
<protein>
    <submittedName>
        <fullName evidence="1">Uncharacterized protein</fullName>
    </submittedName>
</protein>